<evidence type="ECO:0000256" key="3">
    <source>
        <dbReference type="ARBA" id="ARBA00023163"/>
    </source>
</evidence>
<accession>A0A1R3GS49</accession>
<feature type="domain" description="NAC" evidence="6">
    <location>
        <begin position="1"/>
        <end position="78"/>
    </location>
</feature>
<feature type="compositionally biased region" description="Basic and acidic residues" evidence="5">
    <location>
        <begin position="107"/>
        <end position="121"/>
    </location>
</feature>
<evidence type="ECO:0000256" key="4">
    <source>
        <dbReference type="ARBA" id="ARBA00023242"/>
    </source>
</evidence>
<feature type="compositionally biased region" description="Polar residues" evidence="5">
    <location>
        <begin position="86"/>
        <end position="100"/>
    </location>
</feature>
<sequence length="232" mass="25979">MSESNKKGYFQRRAGCGWWHDGTGAKGIRDCDGNLLGHRKYLTYRKDDDPEGLSGWVMYEYSAEGLNTTAAIYKIQFKAASAKINNNRRQGDQTQMSANPTPHKKPRVEDKGSHSHDHDQTKGNCDCNDDSDDSDIFAGYLDAMLEKEKENPPCSEDCFGQLVPEAVTNPNEEALGKSQTFDIDWNGLALAVIEPLDNLGSDQFNGGFDHQLMIPTGFEFDDFYTKNNLIFC</sequence>
<reference evidence="8" key="1">
    <citation type="submission" date="2013-09" db="EMBL/GenBank/DDBJ databases">
        <title>Corchorus olitorius genome sequencing.</title>
        <authorList>
            <person name="Alam M."/>
            <person name="Haque M.S."/>
            <person name="Islam M.S."/>
            <person name="Emdad E.M."/>
            <person name="Islam M.M."/>
            <person name="Ahmed B."/>
            <person name="Halim A."/>
            <person name="Hossen Q.M.M."/>
            <person name="Hossain M.Z."/>
            <person name="Ahmed R."/>
            <person name="Khan M.M."/>
            <person name="Islam R."/>
            <person name="Rashid M.M."/>
            <person name="Khan S.A."/>
            <person name="Rahman M.S."/>
            <person name="Alam M."/>
            <person name="Yahiya A.S."/>
            <person name="Khan M.S."/>
            <person name="Azam M.S."/>
            <person name="Haque T."/>
            <person name="Lashkar M.Z.H."/>
            <person name="Akhand A.I."/>
            <person name="Morshed G."/>
            <person name="Roy S."/>
            <person name="Uddin K.S."/>
            <person name="Rabeya T."/>
            <person name="Hossain A.S."/>
            <person name="Chowdhury A."/>
            <person name="Snigdha A.R."/>
            <person name="Mortoza M.S."/>
            <person name="Matin S.A."/>
            <person name="Hoque S.M.E."/>
            <person name="Islam M.K."/>
            <person name="Roy D.K."/>
            <person name="Haider R."/>
            <person name="Moosa M.M."/>
            <person name="Elias S.M."/>
            <person name="Hasan A.M."/>
            <person name="Jahan S."/>
            <person name="Shafiuddin M."/>
            <person name="Mahmood N."/>
            <person name="Shommy N.S."/>
        </authorList>
    </citation>
    <scope>NUCLEOTIDE SEQUENCE [LARGE SCALE GENOMIC DNA]</scope>
    <source>
        <strain evidence="8">cv. O-4</strain>
    </source>
</reference>
<keyword evidence="2" id="KW-0238">DNA-binding</keyword>
<dbReference type="Proteomes" id="UP000187203">
    <property type="component" value="Unassembled WGS sequence"/>
</dbReference>
<evidence type="ECO:0000313" key="7">
    <source>
        <dbReference type="EMBL" id="OMO60876.1"/>
    </source>
</evidence>
<evidence type="ECO:0000313" key="8">
    <source>
        <dbReference type="Proteomes" id="UP000187203"/>
    </source>
</evidence>
<dbReference type="PROSITE" id="PS51005">
    <property type="entry name" value="NAC"/>
    <property type="match status" value="1"/>
</dbReference>
<evidence type="ECO:0000259" key="6">
    <source>
        <dbReference type="PROSITE" id="PS51005"/>
    </source>
</evidence>
<proteinExistence type="predicted"/>
<protein>
    <submittedName>
        <fullName evidence="7">No apical meristem (NAM) protein</fullName>
    </submittedName>
</protein>
<dbReference type="InterPro" id="IPR036093">
    <property type="entry name" value="NAC_dom_sf"/>
</dbReference>
<feature type="region of interest" description="Disordered" evidence="5">
    <location>
        <begin position="86"/>
        <end position="128"/>
    </location>
</feature>
<gene>
    <name evidence="7" type="ORF">COLO4_33714</name>
</gene>
<dbReference type="Gene3D" id="2.170.150.80">
    <property type="entry name" value="NAC domain"/>
    <property type="match status" value="1"/>
</dbReference>
<evidence type="ECO:0000256" key="2">
    <source>
        <dbReference type="ARBA" id="ARBA00023125"/>
    </source>
</evidence>
<name>A0A1R3GS49_9ROSI</name>
<comment type="caution">
    <text evidence="7">The sequence shown here is derived from an EMBL/GenBank/DDBJ whole genome shotgun (WGS) entry which is preliminary data.</text>
</comment>
<dbReference type="SUPFAM" id="SSF101941">
    <property type="entry name" value="NAC domain"/>
    <property type="match status" value="1"/>
</dbReference>
<keyword evidence="8" id="KW-1185">Reference proteome</keyword>
<dbReference type="GO" id="GO:0006355">
    <property type="term" value="P:regulation of DNA-templated transcription"/>
    <property type="evidence" value="ECO:0007669"/>
    <property type="project" value="InterPro"/>
</dbReference>
<organism evidence="7 8">
    <name type="scientific">Corchorus olitorius</name>
    <dbReference type="NCBI Taxonomy" id="93759"/>
    <lineage>
        <taxon>Eukaryota</taxon>
        <taxon>Viridiplantae</taxon>
        <taxon>Streptophyta</taxon>
        <taxon>Embryophyta</taxon>
        <taxon>Tracheophyta</taxon>
        <taxon>Spermatophyta</taxon>
        <taxon>Magnoliopsida</taxon>
        <taxon>eudicotyledons</taxon>
        <taxon>Gunneridae</taxon>
        <taxon>Pentapetalae</taxon>
        <taxon>rosids</taxon>
        <taxon>malvids</taxon>
        <taxon>Malvales</taxon>
        <taxon>Malvaceae</taxon>
        <taxon>Grewioideae</taxon>
        <taxon>Apeibeae</taxon>
        <taxon>Corchorus</taxon>
    </lineage>
</organism>
<dbReference type="EMBL" id="AWUE01021811">
    <property type="protein sequence ID" value="OMO60876.1"/>
    <property type="molecule type" value="Genomic_DNA"/>
</dbReference>
<keyword evidence="1" id="KW-0805">Transcription regulation</keyword>
<evidence type="ECO:0000256" key="1">
    <source>
        <dbReference type="ARBA" id="ARBA00023015"/>
    </source>
</evidence>
<keyword evidence="4" id="KW-0539">Nucleus</keyword>
<dbReference type="GO" id="GO:0003677">
    <property type="term" value="F:DNA binding"/>
    <property type="evidence" value="ECO:0007669"/>
    <property type="project" value="UniProtKB-KW"/>
</dbReference>
<evidence type="ECO:0000256" key="5">
    <source>
        <dbReference type="SAM" id="MobiDB-lite"/>
    </source>
</evidence>
<dbReference type="InterPro" id="IPR003441">
    <property type="entry name" value="NAC-dom"/>
</dbReference>
<keyword evidence="3" id="KW-0804">Transcription</keyword>
<dbReference type="AlphaFoldDB" id="A0A1R3GS49"/>